<dbReference type="EMBL" id="BSTK01000001">
    <property type="protein sequence ID" value="GLY82316.1"/>
    <property type="molecule type" value="Genomic_DNA"/>
</dbReference>
<feature type="region of interest" description="Disordered" evidence="1">
    <location>
        <begin position="66"/>
        <end position="98"/>
    </location>
</feature>
<evidence type="ECO:0000313" key="4">
    <source>
        <dbReference type="EMBL" id="GLY82316.1"/>
    </source>
</evidence>
<keyword evidence="5" id="KW-1185">Reference proteome</keyword>
<dbReference type="InterPro" id="IPR058330">
    <property type="entry name" value="DUF8017"/>
</dbReference>
<feature type="domain" description="DUF8017" evidence="3">
    <location>
        <begin position="95"/>
        <end position="273"/>
    </location>
</feature>
<feature type="compositionally biased region" description="Low complexity" evidence="1">
    <location>
        <begin position="66"/>
        <end position="76"/>
    </location>
</feature>
<keyword evidence="2" id="KW-0472">Membrane</keyword>
<dbReference type="AlphaFoldDB" id="A0A9W6RTK2"/>
<dbReference type="Pfam" id="PF26056">
    <property type="entry name" value="DUF8017"/>
    <property type="match status" value="1"/>
</dbReference>
<name>A0A9W6RTK2_9ACTN</name>
<feature type="compositionally biased region" description="Pro residues" evidence="1">
    <location>
        <begin position="1"/>
        <end position="32"/>
    </location>
</feature>
<protein>
    <recommendedName>
        <fullName evidence="3">DUF8017 domain-containing protein</fullName>
    </recommendedName>
</protein>
<keyword evidence="2" id="KW-1133">Transmembrane helix</keyword>
<keyword evidence="2" id="KW-0812">Transmembrane</keyword>
<dbReference type="Proteomes" id="UP001165074">
    <property type="component" value="Unassembled WGS sequence"/>
</dbReference>
<feature type="region of interest" description="Disordered" evidence="1">
    <location>
        <begin position="1"/>
        <end position="33"/>
    </location>
</feature>
<gene>
    <name evidence="4" type="ORF">Airi02_002480</name>
</gene>
<evidence type="ECO:0000259" key="3">
    <source>
        <dbReference type="Pfam" id="PF26056"/>
    </source>
</evidence>
<evidence type="ECO:0000256" key="1">
    <source>
        <dbReference type="SAM" id="MobiDB-lite"/>
    </source>
</evidence>
<evidence type="ECO:0000313" key="5">
    <source>
        <dbReference type="Proteomes" id="UP001165074"/>
    </source>
</evidence>
<feature type="compositionally biased region" description="Pro residues" evidence="1">
    <location>
        <begin position="77"/>
        <end position="89"/>
    </location>
</feature>
<reference evidence="4" key="1">
    <citation type="submission" date="2023-03" db="EMBL/GenBank/DDBJ databases">
        <title>Actinoallomurus iriomotensis NBRC 103684.</title>
        <authorList>
            <person name="Ichikawa N."/>
            <person name="Sato H."/>
            <person name="Tonouchi N."/>
        </authorList>
    </citation>
    <scope>NUCLEOTIDE SEQUENCE</scope>
    <source>
        <strain evidence="4">NBRC 103684</strain>
    </source>
</reference>
<sequence length="274" mass="28038">MVYGAPPPQGPTPGGPPFPPPGGPGFPPPIPPRRSRGPLIGVIAAVALLVVVGAVVIVLTTGGDEHPAAAPTSAAPTPSPPATPTPTPTPTNQFPPTVPGWQVIVASQKNGLSYDVPADWENKGEGSMIGLDDGSAVPETAVDYSAESEKGDCRLGGAGFRASDVDSVKDSVVQGARMWAKAAARKQASPRQSIGAPQKMKLKSRGWVEQITARVTTAPDKDNCGSTGTTIHMVALPVTGGGSLRFVLYVHTGQPGALSDADMDKVVHSVRLAK</sequence>
<organism evidence="4 5">
    <name type="scientific">Actinoallomurus iriomotensis</name>
    <dbReference type="NCBI Taxonomy" id="478107"/>
    <lineage>
        <taxon>Bacteria</taxon>
        <taxon>Bacillati</taxon>
        <taxon>Actinomycetota</taxon>
        <taxon>Actinomycetes</taxon>
        <taxon>Streptosporangiales</taxon>
        <taxon>Thermomonosporaceae</taxon>
        <taxon>Actinoallomurus</taxon>
    </lineage>
</organism>
<feature type="transmembrane region" description="Helical" evidence="2">
    <location>
        <begin position="39"/>
        <end position="59"/>
    </location>
</feature>
<evidence type="ECO:0000256" key="2">
    <source>
        <dbReference type="SAM" id="Phobius"/>
    </source>
</evidence>
<accession>A0A9W6RTK2</accession>
<comment type="caution">
    <text evidence="4">The sequence shown here is derived from an EMBL/GenBank/DDBJ whole genome shotgun (WGS) entry which is preliminary data.</text>
</comment>
<proteinExistence type="predicted"/>